<feature type="compositionally biased region" description="Low complexity" evidence="19">
    <location>
        <begin position="16"/>
        <end position="31"/>
    </location>
</feature>
<feature type="coiled-coil region" evidence="18">
    <location>
        <begin position="32"/>
        <end position="69"/>
    </location>
</feature>
<evidence type="ECO:0000256" key="5">
    <source>
        <dbReference type="ARBA" id="ARBA00020260"/>
    </source>
</evidence>
<evidence type="ECO:0000256" key="3">
    <source>
        <dbReference type="ARBA" id="ARBA00004629"/>
    </source>
</evidence>
<dbReference type="GO" id="GO:0008608">
    <property type="term" value="P:attachment of spindle microtubules to kinetochore"/>
    <property type="evidence" value="ECO:0007669"/>
    <property type="project" value="TreeGrafter"/>
</dbReference>
<evidence type="ECO:0000256" key="18">
    <source>
        <dbReference type="SAM" id="Coils"/>
    </source>
</evidence>
<dbReference type="OrthoDB" id="3230169at2759"/>
<dbReference type="GO" id="GO:0000278">
    <property type="term" value="P:mitotic cell cycle"/>
    <property type="evidence" value="ECO:0007669"/>
    <property type="project" value="InterPro"/>
</dbReference>
<keyword evidence="14" id="KW-0539">Nucleus</keyword>
<dbReference type="PANTHER" id="PTHR28036">
    <property type="entry name" value="DASH COMPLEX SUBUNIT DAD2"/>
    <property type="match status" value="1"/>
</dbReference>
<keyword evidence="6" id="KW-0158">Chromosome</keyword>
<keyword evidence="16" id="KW-0137">Centromere</keyword>
<evidence type="ECO:0000256" key="14">
    <source>
        <dbReference type="ARBA" id="ARBA00023242"/>
    </source>
</evidence>
<dbReference type="GO" id="GO:0005874">
    <property type="term" value="C:microtubule"/>
    <property type="evidence" value="ECO:0007669"/>
    <property type="project" value="UniProtKB-KW"/>
</dbReference>
<evidence type="ECO:0000256" key="9">
    <source>
        <dbReference type="ARBA" id="ARBA00022701"/>
    </source>
</evidence>
<organism evidence="20 21">
    <name type="scientific">Neohortaea acidophila</name>
    <dbReference type="NCBI Taxonomy" id="245834"/>
    <lineage>
        <taxon>Eukaryota</taxon>
        <taxon>Fungi</taxon>
        <taxon>Dikarya</taxon>
        <taxon>Ascomycota</taxon>
        <taxon>Pezizomycotina</taxon>
        <taxon>Dothideomycetes</taxon>
        <taxon>Dothideomycetidae</taxon>
        <taxon>Mycosphaerellales</taxon>
        <taxon>Teratosphaeriaceae</taxon>
        <taxon>Neohortaea</taxon>
    </lineage>
</organism>
<keyword evidence="15" id="KW-0131">Cell cycle</keyword>
<keyword evidence="7" id="KW-0963">Cytoplasm</keyword>
<keyword evidence="18" id="KW-0175">Coiled coil</keyword>
<dbReference type="RefSeq" id="XP_033586538.1">
    <property type="nucleotide sequence ID" value="XM_033734493.1"/>
</dbReference>
<dbReference type="GO" id="GO:0044732">
    <property type="term" value="C:mitotic spindle pole body"/>
    <property type="evidence" value="ECO:0007669"/>
    <property type="project" value="TreeGrafter"/>
</dbReference>
<evidence type="ECO:0000313" key="20">
    <source>
        <dbReference type="EMBL" id="KAF2479968.1"/>
    </source>
</evidence>
<evidence type="ECO:0000256" key="7">
    <source>
        <dbReference type="ARBA" id="ARBA00022490"/>
    </source>
</evidence>
<keyword evidence="10" id="KW-0498">Mitosis</keyword>
<evidence type="ECO:0000256" key="8">
    <source>
        <dbReference type="ARBA" id="ARBA00022618"/>
    </source>
</evidence>
<sequence length="146" mass="15712">MSYPARQPLPSHIRPSSGLANSNTSTSSTTQASLLQARINEKRVELESLRQLRDLSAGLAGQMQQLEQKLATLSDGTQAVAEVLGNWNSVLRAVHMASTKIPRVGKEGEGEDGEREELPQTLVRIPIQQAVEAQREAEAAAEAAGE</sequence>
<gene>
    <name evidence="20" type="ORF">BDY17DRAFT_302990</name>
</gene>
<dbReference type="GO" id="GO:1990023">
    <property type="term" value="C:mitotic spindle midzone"/>
    <property type="evidence" value="ECO:0007669"/>
    <property type="project" value="TreeGrafter"/>
</dbReference>
<proteinExistence type="inferred from homology"/>
<accession>A0A6A6PIU2</accession>
<comment type="subcellular location">
    <subcellularLocation>
        <location evidence="3">Chromosome</location>
        <location evidence="3">Centromere</location>
        <location evidence="3">Kinetochore</location>
    </subcellularLocation>
    <subcellularLocation>
        <location evidence="2">Cytoplasm</location>
        <location evidence="2">Cytoskeleton</location>
        <location evidence="2">Spindle</location>
    </subcellularLocation>
    <subcellularLocation>
        <location evidence="1">Nucleus</location>
    </subcellularLocation>
</comment>
<dbReference type="EMBL" id="MU001640">
    <property type="protein sequence ID" value="KAF2479968.1"/>
    <property type="molecule type" value="Genomic_DNA"/>
</dbReference>
<name>A0A6A6PIU2_9PEZI</name>
<evidence type="ECO:0000256" key="12">
    <source>
        <dbReference type="ARBA" id="ARBA00022838"/>
    </source>
</evidence>
<feature type="region of interest" description="Disordered" evidence="19">
    <location>
        <begin position="1"/>
        <end position="31"/>
    </location>
</feature>
<dbReference type="Proteomes" id="UP000799767">
    <property type="component" value="Unassembled WGS sequence"/>
</dbReference>
<evidence type="ECO:0000256" key="1">
    <source>
        <dbReference type="ARBA" id="ARBA00004123"/>
    </source>
</evidence>
<evidence type="ECO:0000256" key="6">
    <source>
        <dbReference type="ARBA" id="ARBA00022454"/>
    </source>
</evidence>
<dbReference type="GO" id="GO:0051301">
    <property type="term" value="P:cell division"/>
    <property type="evidence" value="ECO:0007669"/>
    <property type="project" value="UniProtKB-KW"/>
</dbReference>
<evidence type="ECO:0000313" key="21">
    <source>
        <dbReference type="Proteomes" id="UP000799767"/>
    </source>
</evidence>
<keyword evidence="8" id="KW-0132">Cell division</keyword>
<keyword evidence="11" id="KW-0159">Chromosome partition</keyword>
<evidence type="ECO:0000256" key="2">
    <source>
        <dbReference type="ARBA" id="ARBA00004186"/>
    </source>
</evidence>
<evidence type="ECO:0000256" key="13">
    <source>
        <dbReference type="ARBA" id="ARBA00023212"/>
    </source>
</evidence>
<evidence type="ECO:0000256" key="10">
    <source>
        <dbReference type="ARBA" id="ARBA00022776"/>
    </source>
</evidence>
<dbReference type="GeneID" id="54475495"/>
<evidence type="ECO:0000256" key="15">
    <source>
        <dbReference type="ARBA" id="ARBA00023306"/>
    </source>
</evidence>
<reference evidence="20" key="1">
    <citation type="journal article" date="2020" name="Stud. Mycol.">
        <title>101 Dothideomycetes genomes: a test case for predicting lifestyles and emergence of pathogens.</title>
        <authorList>
            <person name="Haridas S."/>
            <person name="Albert R."/>
            <person name="Binder M."/>
            <person name="Bloem J."/>
            <person name="Labutti K."/>
            <person name="Salamov A."/>
            <person name="Andreopoulos B."/>
            <person name="Baker S."/>
            <person name="Barry K."/>
            <person name="Bills G."/>
            <person name="Bluhm B."/>
            <person name="Cannon C."/>
            <person name="Castanera R."/>
            <person name="Culley D."/>
            <person name="Daum C."/>
            <person name="Ezra D."/>
            <person name="Gonzalez J."/>
            <person name="Henrissat B."/>
            <person name="Kuo A."/>
            <person name="Liang C."/>
            <person name="Lipzen A."/>
            <person name="Lutzoni F."/>
            <person name="Magnuson J."/>
            <person name="Mondo S."/>
            <person name="Nolan M."/>
            <person name="Ohm R."/>
            <person name="Pangilinan J."/>
            <person name="Park H.-J."/>
            <person name="Ramirez L."/>
            <person name="Alfaro M."/>
            <person name="Sun H."/>
            <person name="Tritt A."/>
            <person name="Yoshinaga Y."/>
            <person name="Zwiers L.-H."/>
            <person name="Turgeon B."/>
            <person name="Goodwin S."/>
            <person name="Spatafora J."/>
            <person name="Crous P."/>
            <person name="Grigoriev I."/>
        </authorList>
    </citation>
    <scope>NUCLEOTIDE SEQUENCE</scope>
    <source>
        <strain evidence="20">CBS 113389</strain>
    </source>
</reference>
<dbReference type="AlphaFoldDB" id="A0A6A6PIU2"/>
<dbReference type="InterPro" id="IPR013963">
    <property type="entry name" value="DASH_Dad2"/>
</dbReference>
<evidence type="ECO:0000256" key="4">
    <source>
        <dbReference type="ARBA" id="ARBA00005501"/>
    </source>
</evidence>
<evidence type="ECO:0000256" key="19">
    <source>
        <dbReference type="SAM" id="MobiDB-lite"/>
    </source>
</evidence>
<dbReference type="PANTHER" id="PTHR28036:SF1">
    <property type="entry name" value="DASH COMPLEX SUBUNIT DAD2"/>
    <property type="match status" value="1"/>
</dbReference>
<keyword evidence="13" id="KW-0206">Cytoskeleton</keyword>
<keyword evidence="9" id="KW-0493">Microtubule</keyword>
<evidence type="ECO:0000256" key="17">
    <source>
        <dbReference type="ARBA" id="ARBA00030568"/>
    </source>
</evidence>
<keyword evidence="21" id="KW-1185">Reference proteome</keyword>
<evidence type="ECO:0000256" key="16">
    <source>
        <dbReference type="ARBA" id="ARBA00023328"/>
    </source>
</evidence>
<evidence type="ECO:0000256" key="11">
    <source>
        <dbReference type="ARBA" id="ARBA00022829"/>
    </source>
</evidence>
<keyword evidence="12" id="KW-0995">Kinetochore</keyword>
<dbReference type="GO" id="GO:0042729">
    <property type="term" value="C:DASH complex"/>
    <property type="evidence" value="ECO:0007669"/>
    <property type="project" value="InterPro"/>
</dbReference>
<comment type="similarity">
    <text evidence="4">Belongs to the DASH complex DAD2 family.</text>
</comment>
<protein>
    <recommendedName>
        <fullName evidence="5">DASH complex subunit DAD2</fullName>
    </recommendedName>
    <alternativeName>
        <fullName evidence="17">Outer kinetochore protein DAD2</fullName>
    </alternativeName>
</protein>
<dbReference type="Pfam" id="PF08654">
    <property type="entry name" value="DASH_Dad2"/>
    <property type="match status" value="1"/>
</dbReference>